<protein>
    <submittedName>
        <fullName evidence="2">Methyltransferase type 11</fullName>
    </submittedName>
</protein>
<dbReference type="PANTHER" id="PTHR43591">
    <property type="entry name" value="METHYLTRANSFERASE"/>
    <property type="match status" value="1"/>
</dbReference>
<dbReference type="NCBIfam" id="NF038099">
    <property type="entry name" value="AsSugarArsM"/>
    <property type="match status" value="1"/>
</dbReference>
<dbReference type="Proteomes" id="UP000177506">
    <property type="component" value="Unassembled WGS sequence"/>
</dbReference>
<proteinExistence type="predicted"/>
<dbReference type="AlphaFoldDB" id="A0A1G1TJN4"/>
<dbReference type="Pfam" id="PF08241">
    <property type="entry name" value="Methyltransf_11"/>
    <property type="match status" value="1"/>
</dbReference>
<dbReference type="GO" id="GO:0032259">
    <property type="term" value="P:methylation"/>
    <property type="evidence" value="ECO:0007669"/>
    <property type="project" value="UniProtKB-KW"/>
</dbReference>
<sequence length="322" mass="35542">MSYLETTADVYRQAAQEPQVGLCCTTNPVWQLPGLSIPPRMLSMNYGCGSTVNPRDLTNSPTVLYVGVGGGMELLQFAYFSRRPGAVIGVDVVSEMLDASRANMQTAEQENDWFKSDFVDLRAGDALHLPVEDESVDVAAQNCLFNIFKLDDLRRALQETYRVLKPHGRLVMSDPTCEQPMSDELRADERLRALCLTGSLPLQQYLDMIAEVGFGTIEVRAKRAYRVLSPQHYATDEVIFIESVEVCAIKDPMPADGPCIFTGRTAIFYGGDEYFDDHKGHVLMQNQPLAVCDKTAGALAALGRDDIFISPSTYHYDGGGCC</sequence>
<dbReference type="EMBL" id="MDZA01000089">
    <property type="protein sequence ID" value="OGX91070.1"/>
    <property type="molecule type" value="Genomic_DNA"/>
</dbReference>
<reference evidence="2 3" key="1">
    <citation type="submission" date="2016-08" db="EMBL/GenBank/DDBJ databases">
        <title>Hymenobacter coccineus sp. nov., Hymenobacter lapidarius sp. nov. and Hymenobacter glacialis sp. nov., isolated from Antarctic soil.</title>
        <authorList>
            <person name="Sedlacek I."/>
            <person name="Kralova S."/>
            <person name="Kyrova K."/>
            <person name="Maslanova I."/>
            <person name="Stankova E."/>
            <person name="Vrbovska V."/>
            <person name="Nemec M."/>
            <person name="Bartak M."/>
            <person name="Svec P."/>
            <person name="Busse H.-J."/>
            <person name="Pantucek R."/>
        </authorList>
    </citation>
    <scope>NUCLEOTIDE SEQUENCE [LARGE SCALE GENOMIC DNA]</scope>
    <source>
        <strain evidence="2 3">CCM 8649</strain>
    </source>
</reference>
<dbReference type="PANTHER" id="PTHR43591:SF24">
    <property type="entry name" value="2-METHOXY-6-POLYPRENYL-1,4-BENZOQUINOL METHYLASE, MITOCHONDRIAL"/>
    <property type="match status" value="1"/>
</dbReference>
<dbReference type="OrthoDB" id="9770553at2"/>
<dbReference type="GO" id="GO:0008757">
    <property type="term" value="F:S-adenosylmethionine-dependent methyltransferase activity"/>
    <property type="evidence" value="ECO:0007669"/>
    <property type="project" value="InterPro"/>
</dbReference>
<comment type="caution">
    <text evidence="2">The sequence shown here is derived from an EMBL/GenBank/DDBJ whole genome shotgun (WGS) entry which is preliminary data.</text>
</comment>
<dbReference type="CDD" id="cd02440">
    <property type="entry name" value="AdoMet_MTases"/>
    <property type="match status" value="1"/>
</dbReference>
<evidence type="ECO:0000259" key="1">
    <source>
        <dbReference type="Pfam" id="PF08241"/>
    </source>
</evidence>
<dbReference type="Gene3D" id="3.40.50.150">
    <property type="entry name" value="Vaccinia Virus protein VP39"/>
    <property type="match status" value="1"/>
</dbReference>
<dbReference type="InterPro" id="IPR029063">
    <property type="entry name" value="SAM-dependent_MTases_sf"/>
</dbReference>
<feature type="domain" description="Methyltransferase type 11" evidence="1">
    <location>
        <begin position="64"/>
        <end position="172"/>
    </location>
</feature>
<keyword evidence="2" id="KW-0808">Transferase</keyword>
<gene>
    <name evidence="2" type="ORF">BEN49_21110</name>
</gene>
<keyword evidence="3" id="KW-1185">Reference proteome</keyword>
<dbReference type="SUPFAM" id="SSF53335">
    <property type="entry name" value="S-adenosyl-L-methionine-dependent methyltransferases"/>
    <property type="match status" value="1"/>
</dbReference>
<accession>A0A1G1TJN4</accession>
<evidence type="ECO:0000313" key="3">
    <source>
        <dbReference type="Proteomes" id="UP000177506"/>
    </source>
</evidence>
<keyword evidence="2" id="KW-0489">Methyltransferase</keyword>
<organism evidence="2 3">
    <name type="scientific">Hymenobacter coccineus</name>
    <dbReference type="NCBI Taxonomy" id="1908235"/>
    <lineage>
        <taxon>Bacteria</taxon>
        <taxon>Pseudomonadati</taxon>
        <taxon>Bacteroidota</taxon>
        <taxon>Cytophagia</taxon>
        <taxon>Cytophagales</taxon>
        <taxon>Hymenobacteraceae</taxon>
        <taxon>Hymenobacter</taxon>
    </lineage>
</organism>
<dbReference type="InterPro" id="IPR013216">
    <property type="entry name" value="Methyltransf_11"/>
</dbReference>
<evidence type="ECO:0000313" key="2">
    <source>
        <dbReference type="EMBL" id="OGX91070.1"/>
    </source>
</evidence>
<name>A0A1G1TJN4_9BACT</name>
<dbReference type="RefSeq" id="WP_070742312.1">
    <property type="nucleotide sequence ID" value="NZ_MDZA01000089.1"/>
</dbReference>